<comment type="similarity">
    <text evidence="1">Belongs to the leucine-binding protein family.</text>
</comment>
<dbReference type="SUPFAM" id="SSF53822">
    <property type="entry name" value="Periplasmic binding protein-like I"/>
    <property type="match status" value="1"/>
</dbReference>
<dbReference type="InterPro" id="IPR028081">
    <property type="entry name" value="Leu-bd"/>
</dbReference>
<accession>A0A933NW45</accession>
<reference evidence="5" key="1">
    <citation type="submission" date="2020-07" db="EMBL/GenBank/DDBJ databases">
        <title>Huge and variable diversity of episymbiotic CPR bacteria and DPANN archaea in groundwater ecosystems.</title>
        <authorList>
            <person name="He C.Y."/>
            <person name="Keren R."/>
            <person name="Whittaker M."/>
            <person name="Farag I.F."/>
            <person name="Doudna J."/>
            <person name="Cate J.H.D."/>
            <person name="Banfield J.F."/>
        </authorList>
    </citation>
    <scope>NUCLEOTIDE SEQUENCE</scope>
    <source>
        <strain evidence="5">NC_groundwater_1586_Pr3_B-0.1um_66_15</strain>
    </source>
</reference>
<dbReference type="InterPro" id="IPR028082">
    <property type="entry name" value="Peripla_BP_I"/>
</dbReference>
<dbReference type="Proteomes" id="UP000782610">
    <property type="component" value="Unassembled WGS sequence"/>
</dbReference>
<dbReference type="PANTHER" id="PTHR30483:SF6">
    <property type="entry name" value="PERIPLASMIC BINDING PROTEIN OF ABC TRANSPORTER FOR NATURAL AMINO ACIDS"/>
    <property type="match status" value="1"/>
</dbReference>
<keyword evidence="3" id="KW-0029">Amino-acid transport</keyword>
<dbReference type="InterPro" id="IPR051010">
    <property type="entry name" value="BCAA_transport"/>
</dbReference>
<dbReference type="GO" id="GO:0006865">
    <property type="term" value="P:amino acid transport"/>
    <property type="evidence" value="ECO:0007669"/>
    <property type="project" value="UniProtKB-KW"/>
</dbReference>
<comment type="caution">
    <text evidence="5">The sequence shown here is derived from an EMBL/GenBank/DDBJ whole genome shotgun (WGS) entry which is preliminary data.</text>
</comment>
<keyword evidence="2" id="KW-0732">Signal</keyword>
<evidence type="ECO:0000259" key="4">
    <source>
        <dbReference type="Pfam" id="PF13458"/>
    </source>
</evidence>
<evidence type="ECO:0000313" key="5">
    <source>
        <dbReference type="EMBL" id="MBI4921514.1"/>
    </source>
</evidence>
<keyword evidence="3" id="KW-0813">Transport</keyword>
<dbReference type="PROSITE" id="PS51318">
    <property type="entry name" value="TAT"/>
    <property type="match status" value="1"/>
</dbReference>
<organism evidence="5 6">
    <name type="scientific">Devosia nanyangense</name>
    <dbReference type="NCBI Taxonomy" id="1228055"/>
    <lineage>
        <taxon>Bacteria</taxon>
        <taxon>Pseudomonadati</taxon>
        <taxon>Pseudomonadota</taxon>
        <taxon>Alphaproteobacteria</taxon>
        <taxon>Hyphomicrobiales</taxon>
        <taxon>Devosiaceae</taxon>
        <taxon>Devosia</taxon>
    </lineage>
</organism>
<dbReference type="Pfam" id="PF13458">
    <property type="entry name" value="Peripla_BP_6"/>
    <property type="match status" value="1"/>
</dbReference>
<feature type="domain" description="Leucine-binding protein" evidence="4">
    <location>
        <begin position="44"/>
        <end position="401"/>
    </location>
</feature>
<dbReference type="InterPro" id="IPR006311">
    <property type="entry name" value="TAT_signal"/>
</dbReference>
<sequence length="427" mass="46097">MSTTTKNGLITRPSRRTVLKGGAATLAASTLFTPALLRAAEPVIRIGHVSPQTGPMAGFAEAQEWTLGGIRKFLEPGLTIGGTNYKVEIITKDSQTDESRAAEVANELILKDKVDIITASSGSTNTVPVANAAELNEIPCVTTDNPWESYYYNRNPPAEGFTWTYHFFWGLEQVLSCFIGLWNDQPTNKVVGVLFNTAADDTSWHNAFVPAIQKAGYTVIDPGQFPAFGNDFTPQIAAFKAAGVEIVTGNLFLPDFAGFYAQCAQQGYQPKVITLGKAFLFPADVESLGPRGLGVTSEVWWTPLHPYSSSLTGISSKDLGASYEADTGRHWTQPIPFKHALMEVVIDVLKRSGNPKDPQAILDAITKTNLNTIVGPVNWANGPVKNVCTTPVVAGQWQKNGDRLDIAIVNSGQFPDIKTTSKLLPLG</sequence>
<name>A0A933NW45_9HYPH</name>
<evidence type="ECO:0000256" key="3">
    <source>
        <dbReference type="ARBA" id="ARBA00022970"/>
    </source>
</evidence>
<proteinExistence type="inferred from homology"/>
<dbReference type="Gene3D" id="3.40.50.2300">
    <property type="match status" value="2"/>
</dbReference>
<protein>
    <submittedName>
        <fullName evidence="5">ABC transporter substrate-binding protein</fullName>
    </submittedName>
</protein>
<evidence type="ECO:0000256" key="1">
    <source>
        <dbReference type="ARBA" id="ARBA00010062"/>
    </source>
</evidence>
<gene>
    <name evidence="5" type="ORF">HY834_07165</name>
</gene>
<evidence type="ECO:0000313" key="6">
    <source>
        <dbReference type="Proteomes" id="UP000782610"/>
    </source>
</evidence>
<dbReference type="AlphaFoldDB" id="A0A933NW45"/>
<dbReference type="CDD" id="cd06337">
    <property type="entry name" value="PBP1_ABC_ligand_binding-like"/>
    <property type="match status" value="1"/>
</dbReference>
<dbReference type="PANTHER" id="PTHR30483">
    <property type="entry name" value="LEUCINE-SPECIFIC-BINDING PROTEIN"/>
    <property type="match status" value="1"/>
</dbReference>
<dbReference type="EMBL" id="JACRAF010000020">
    <property type="protein sequence ID" value="MBI4921514.1"/>
    <property type="molecule type" value="Genomic_DNA"/>
</dbReference>
<evidence type="ECO:0000256" key="2">
    <source>
        <dbReference type="ARBA" id="ARBA00022729"/>
    </source>
</evidence>